<accession>A0A645G8P4</accession>
<organism evidence="1">
    <name type="scientific">bioreactor metagenome</name>
    <dbReference type="NCBI Taxonomy" id="1076179"/>
    <lineage>
        <taxon>unclassified sequences</taxon>
        <taxon>metagenomes</taxon>
        <taxon>ecological metagenomes</taxon>
    </lineage>
</organism>
<protein>
    <submittedName>
        <fullName evidence="1">Uncharacterized protein</fullName>
    </submittedName>
</protein>
<dbReference type="AlphaFoldDB" id="A0A645G8P4"/>
<reference evidence="1" key="1">
    <citation type="submission" date="2019-08" db="EMBL/GenBank/DDBJ databases">
        <authorList>
            <person name="Kucharzyk K."/>
            <person name="Murdoch R.W."/>
            <person name="Higgins S."/>
            <person name="Loffler F."/>
        </authorList>
    </citation>
    <scope>NUCLEOTIDE SEQUENCE</scope>
</reference>
<sequence>MCSEVEFLKRTEHTAGENSAELAFFYFYSAGESGLVLRNGDKVAFMDVPGSGNYLDGLALSDVYLAYPHMV</sequence>
<evidence type="ECO:0000313" key="1">
    <source>
        <dbReference type="EMBL" id="MPN22496.1"/>
    </source>
</evidence>
<comment type="caution">
    <text evidence="1">The sequence shown here is derived from an EMBL/GenBank/DDBJ whole genome shotgun (WGS) entry which is preliminary data.</text>
</comment>
<name>A0A645G8P4_9ZZZZ</name>
<gene>
    <name evidence="1" type="ORF">SDC9_169879</name>
</gene>
<dbReference type="EMBL" id="VSSQ01070734">
    <property type="protein sequence ID" value="MPN22496.1"/>
    <property type="molecule type" value="Genomic_DNA"/>
</dbReference>
<proteinExistence type="predicted"/>